<gene>
    <name evidence="1" type="ORF">ACFSKO_12275</name>
</gene>
<evidence type="ECO:0000313" key="2">
    <source>
        <dbReference type="Proteomes" id="UP001597294"/>
    </source>
</evidence>
<reference evidence="2" key="1">
    <citation type="journal article" date="2019" name="Int. J. Syst. Evol. Microbiol.">
        <title>The Global Catalogue of Microorganisms (GCM) 10K type strain sequencing project: providing services to taxonomists for standard genome sequencing and annotation.</title>
        <authorList>
            <consortium name="The Broad Institute Genomics Platform"/>
            <consortium name="The Broad Institute Genome Sequencing Center for Infectious Disease"/>
            <person name="Wu L."/>
            <person name="Ma J."/>
        </authorList>
    </citation>
    <scope>NUCLEOTIDE SEQUENCE [LARGE SCALE GENOMIC DNA]</scope>
    <source>
        <strain evidence="2">CGMCC 4.7192</strain>
    </source>
</reference>
<evidence type="ECO:0000313" key="1">
    <source>
        <dbReference type="EMBL" id="MFD2206400.1"/>
    </source>
</evidence>
<dbReference type="RefSeq" id="WP_380251941.1">
    <property type="nucleotide sequence ID" value="NZ_JBHUII010000004.1"/>
</dbReference>
<sequence>MSTQSTHFIHLNKDWNADPNAPASKLIVDGTDLILKFFINHFVFEEFNENDVGYIRFHNCTRYKFTQVNDEGWYMGQCRFSLLAPSWGEFYHVKGDFKEQEQNHPWTFLEKNEGDQNNYLFYFRDETFECSAKRYSFDLNSKNMLRNKEIEFD</sequence>
<dbReference type="EMBL" id="JBHUII010000004">
    <property type="protein sequence ID" value="MFD2206400.1"/>
    <property type="molecule type" value="Genomic_DNA"/>
</dbReference>
<protein>
    <submittedName>
        <fullName evidence="1">Uncharacterized protein</fullName>
    </submittedName>
</protein>
<proteinExistence type="predicted"/>
<dbReference type="Proteomes" id="UP001597294">
    <property type="component" value="Unassembled WGS sequence"/>
</dbReference>
<accession>A0ABW5BLU5</accession>
<comment type="caution">
    <text evidence="1">The sequence shown here is derived from an EMBL/GenBank/DDBJ whole genome shotgun (WGS) entry which is preliminary data.</text>
</comment>
<keyword evidence="2" id="KW-1185">Reference proteome</keyword>
<name>A0ABW5BLU5_9PROT</name>
<organism evidence="1 2">
    <name type="scientific">Kiloniella antarctica</name>
    <dbReference type="NCBI Taxonomy" id="1550907"/>
    <lineage>
        <taxon>Bacteria</taxon>
        <taxon>Pseudomonadati</taxon>
        <taxon>Pseudomonadota</taxon>
        <taxon>Alphaproteobacteria</taxon>
        <taxon>Rhodospirillales</taxon>
        <taxon>Kiloniellaceae</taxon>
        <taxon>Kiloniella</taxon>
    </lineage>
</organism>